<keyword evidence="3" id="KW-1185">Reference proteome</keyword>
<dbReference type="RefSeq" id="WP_160755031.1">
    <property type="nucleotide sequence ID" value="NZ_WTYL01000001.1"/>
</dbReference>
<accession>A0A845AYS6</accession>
<gene>
    <name evidence="2" type="ORF">GRI65_03015</name>
</gene>
<dbReference type="AlphaFoldDB" id="A0A845AYS6"/>
<dbReference type="EMBL" id="WTYL01000001">
    <property type="protein sequence ID" value="MXP43425.1"/>
    <property type="molecule type" value="Genomic_DNA"/>
</dbReference>
<proteinExistence type="predicted"/>
<evidence type="ECO:0008006" key="4">
    <source>
        <dbReference type="Google" id="ProtNLM"/>
    </source>
</evidence>
<evidence type="ECO:0000313" key="2">
    <source>
        <dbReference type="EMBL" id="MXP43425.1"/>
    </source>
</evidence>
<name>A0A845AYS6_9SPHN</name>
<feature type="region of interest" description="Disordered" evidence="1">
    <location>
        <begin position="1"/>
        <end position="31"/>
    </location>
</feature>
<reference evidence="2 3" key="1">
    <citation type="submission" date="2019-12" db="EMBL/GenBank/DDBJ databases">
        <title>Genomic-based taxomic classification of the family Erythrobacteraceae.</title>
        <authorList>
            <person name="Xu L."/>
        </authorList>
    </citation>
    <scope>NUCLEOTIDE SEQUENCE [LARGE SCALE GENOMIC DNA]</scope>
    <source>
        <strain evidence="2 3">KCTC 42453</strain>
    </source>
</reference>
<organism evidence="2 3">
    <name type="scientific">Allopontixanthobacter sediminis</name>
    <dbReference type="NCBI Taxonomy" id="1689985"/>
    <lineage>
        <taxon>Bacteria</taxon>
        <taxon>Pseudomonadati</taxon>
        <taxon>Pseudomonadota</taxon>
        <taxon>Alphaproteobacteria</taxon>
        <taxon>Sphingomonadales</taxon>
        <taxon>Erythrobacteraceae</taxon>
        <taxon>Allopontixanthobacter</taxon>
    </lineage>
</organism>
<evidence type="ECO:0000313" key="3">
    <source>
        <dbReference type="Proteomes" id="UP000431922"/>
    </source>
</evidence>
<comment type="caution">
    <text evidence="2">The sequence shown here is derived from an EMBL/GenBank/DDBJ whole genome shotgun (WGS) entry which is preliminary data.</text>
</comment>
<evidence type="ECO:0000256" key="1">
    <source>
        <dbReference type="SAM" id="MobiDB-lite"/>
    </source>
</evidence>
<sequence length="142" mass="15668">MSGPDALTSARSAGERGEMTPDSPGEATPRAAAVHYFRRTLAMRRHRDKRFGKAFTTDRGWDLLLLLMIARLESRTTNAGEIFEDESAHGVTIEELDRQIGLGNVVLMDAGNDLERSKVVLTDEAARHLIDLYRIDTAAAAE</sequence>
<dbReference type="Proteomes" id="UP000431922">
    <property type="component" value="Unassembled WGS sequence"/>
</dbReference>
<protein>
    <recommendedName>
        <fullName evidence="4">MarR family transcriptional regulator</fullName>
    </recommendedName>
</protein>